<keyword evidence="1" id="KW-0812">Transmembrane</keyword>
<keyword evidence="1" id="KW-0472">Membrane</keyword>
<protein>
    <submittedName>
        <fullName evidence="2">Uncharacterized protein</fullName>
    </submittedName>
</protein>
<evidence type="ECO:0000256" key="1">
    <source>
        <dbReference type="SAM" id="Phobius"/>
    </source>
</evidence>
<organism evidence="2 3">
    <name type="scientific">Eumeta variegata</name>
    <name type="common">Bagworm moth</name>
    <name type="synonym">Eumeta japonica</name>
    <dbReference type="NCBI Taxonomy" id="151549"/>
    <lineage>
        <taxon>Eukaryota</taxon>
        <taxon>Metazoa</taxon>
        <taxon>Ecdysozoa</taxon>
        <taxon>Arthropoda</taxon>
        <taxon>Hexapoda</taxon>
        <taxon>Insecta</taxon>
        <taxon>Pterygota</taxon>
        <taxon>Neoptera</taxon>
        <taxon>Endopterygota</taxon>
        <taxon>Lepidoptera</taxon>
        <taxon>Glossata</taxon>
        <taxon>Ditrysia</taxon>
        <taxon>Tineoidea</taxon>
        <taxon>Psychidae</taxon>
        <taxon>Oiketicinae</taxon>
        <taxon>Eumeta</taxon>
    </lineage>
</organism>
<gene>
    <name evidence="2" type="ORF">EVAR_81231_1</name>
</gene>
<proteinExistence type="predicted"/>
<dbReference type="AlphaFoldDB" id="A0A4C1V2V0"/>
<comment type="caution">
    <text evidence="2">The sequence shown here is derived from an EMBL/GenBank/DDBJ whole genome shotgun (WGS) entry which is preliminary data.</text>
</comment>
<accession>A0A4C1V2V0</accession>
<dbReference type="EMBL" id="BGZK01000259">
    <property type="protein sequence ID" value="GBP32424.1"/>
    <property type="molecule type" value="Genomic_DNA"/>
</dbReference>
<sequence length="183" mass="21653">MWQWVDGQIAHRTHNHRRKKILEWPGRTDDLIRVTGHHRLQLNHVHQKDSNSKIKPKMGFLWPQPNKLFGLFSLKAGFYNYIVFHSLWNSYSLRFIWNLPNHDLFTDNAVSEEISTDTDVEDDQVYRSIVIKIKIGVSVYLLVQIISVVFLIVGYWKNRTFESELADNKWGELERSTEKGDED</sequence>
<evidence type="ECO:0000313" key="2">
    <source>
        <dbReference type="EMBL" id="GBP32424.1"/>
    </source>
</evidence>
<keyword evidence="1" id="KW-1133">Transmembrane helix</keyword>
<name>A0A4C1V2V0_EUMVA</name>
<feature type="transmembrane region" description="Helical" evidence="1">
    <location>
        <begin position="137"/>
        <end position="156"/>
    </location>
</feature>
<evidence type="ECO:0000313" key="3">
    <source>
        <dbReference type="Proteomes" id="UP000299102"/>
    </source>
</evidence>
<reference evidence="2 3" key="1">
    <citation type="journal article" date="2019" name="Commun. Biol.">
        <title>The bagworm genome reveals a unique fibroin gene that provides high tensile strength.</title>
        <authorList>
            <person name="Kono N."/>
            <person name="Nakamura H."/>
            <person name="Ohtoshi R."/>
            <person name="Tomita M."/>
            <person name="Numata K."/>
            <person name="Arakawa K."/>
        </authorList>
    </citation>
    <scope>NUCLEOTIDE SEQUENCE [LARGE SCALE GENOMIC DNA]</scope>
</reference>
<dbReference type="Proteomes" id="UP000299102">
    <property type="component" value="Unassembled WGS sequence"/>
</dbReference>
<keyword evidence="3" id="KW-1185">Reference proteome</keyword>